<dbReference type="Proteomes" id="UP000217349">
    <property type="component" value="Chromosome"/>
</dbReference>
<dbReference type="EMBL" id="CP023275">
    <property type="protein sequence ID" value="ATB69154.1"/>
    <property type="molecule type" value="Genomic_DNA"/>
</dbReference>
<accession>A0A290HR83</accession>
<dbReference type="GO" id="GO:0016485">
    <property type="term" value="P:protein processing"/>
    <property type="evidence" value="ECO:0007669"/>
    <property type="project" value="TreeGrafter"/>
</dbReference>
<protein>
    <submittedName>
        <fullName evidence="5">Hydrogenase 3 maturation protease</fullName>
        <ecNumber evidence="5">3.4.23.51</ecNumber>
    </submittedName>
</protein>
<keyword evidence="2 5" id="KW-0645">Protease</keyword>
<evidence type="ECO:0000256" key="1">
    <source>
        <dbReference type="ARBA" id="ARBA00006814"/>
    </source>
</evidence>
<dbReference type="OrthoDB" id="1723372at2"/>
<keyword evidence="3" id="KW-0064">Aspartyl protease</keyword>
<evidence type="ECO:0000256" key="4">
    <source>
        <dbReference type="ARBA" id="ARBA00022801"/>
    </source>
</evidence>
<keyword evidence="4 5" id="KW-0378">Hydrolase</keyword>
<evidence type="ECO:0000256" key="2">
    <source>
        <dbReference type="ARBA" id="ARBA00022670"/>
    </source>
</evidence>
<dbReference type="GO" id="GO:0004190">
    <property type="term" value="F:aspartic-type endopeptidase activity"/>
    <property type="evidence" value="ECO:0007669"/>
    <property type="project" value="UniProtKB-KW"/>
</dbReference>
<comment type="similarity">
    <text evidence="1">Belongs to the peptidase A31 family.</text>
</comment>
<evidence type="ECO:0000313" key="5">
    <source>
        <dbReference type="EMBL" id="ATB69154.1"/>
    </source>
</evidence>
<evidence type="ECO:0000313" key="6">
    <source>
        <dbReference type="Proteomes" id="UP000217349"/>
    </source>
</evidence>
<proteinExistence type="inferred from homology"/>
<dbReference type="PANTHER" id="PTHR30302">
    <property type="entry name" value="HYDROGENASE 1 MATURATION PROTEASE"/>
    <property type="match status" value="1"/>
</dbReference>
<organism evidence="5 6">
    <name type="scientific">Sulfurospirillum diekertiae</name>
    <dbReference type="NCBI Taxonomy" id="1854492"/>
    <lineage>
        <taxon>Bacteria</taxon>
        <taxon>Pseudomonadati</taxon>
        <taxon>Campylobacterota</taxon>
        <taxon>Epsilonproteobacteria</taxon>
        <taxon>Campylobacterales</taxon>
        <taxon>Sulfurospirillaceae</taxon>
        <taxon>Sulfurospirillum</taxon>
    </lineage>
</organism>
<gene>
    <name evidence="5" type="ORF">SJPD1_1042</name>
</gene>
<dbReference type="KEGG" id="sulj:SJPD1_1042"/>
<dbReference type="RefSeq" id="WP_096046275.1">
    <property type="nucleotide sequence ID" value="NZ_CP023275.1"/>
</dbReference>
<dbReference type="Gene3D" id="3.40.50.1450">
    <property type="entry name" value="HybD-like"/>
    <property type="match status" value="1"/>
</dbReference>
<dbReference type="GO" id="GO:0008047">
    <property type="term" value="F:enzyme activator activity"/>
    <property type="evidence" value="ECO:0007669"/>
    <property type="project" value="InterPro"/>
</dbReference>
<dbReference type="AlphaFoldDB" id="A0A290HR83"/>
<dbReference type="NCBIfam" id="TIGR00072">
    <property type="entry name" value="hydrog_prot"/>
    <property type="match status" value="1"/>
</dbReference>
<reference evidence="6" key="1">
    <citation type="submission" date="2017-09" db="EMBL/GenBank/DDBJ databases">
        <title>The complete genome of Sulfurospirillum sp. JPD-1.</title>
        <authorList>
            <person name="Goris T."/>
        </authorList>
    </citation>
    <scope>NUCLEOTIDE SEQUENCE [LARGE SCALE GENOMIC DNA]</scope>
    <source>
        <strain evidence="6">JPD-1</strain>
    </source>
</reference>
<dbReference type="InterPro" id="IPR023430">
    <property type="entry name" value="Pept_HybD-like_dom_sf"/>
</dbReference>
<dbReference type="EC" id="3.4.23.51" evidence="5"/>
<name>A0A290HR83_9BACT</name>
<evidence type="ECO:0000256" key="3">
    <source>
        <dbReference type="ARBA" id="ARBA00022750"/>
    </source>
</evidence>
<dbReference type="PANTHER" id="PTHR30302:SF1">
    <property type="entry name" value="HYDROGENASE 2 MATURATION PROTEASE"/>
    <property type="match status" value="1"/>
</dbReference>
<sequence>MKKALLTIGNTLRGDDGVTTYLGHLVEKEKIGWNVFYGDDTPESQFHALRAFSPDVIVVADAMTGINVGSVEVIDISDDRDYMYSTHNLPMPILLSYLRGFCGVVLFLGLNVDIEKVLEINPSLSEEAQATARRALIKMLEIDAIFDEQMIS</sequence>
<dbReference type="SUPFAM" id="SSF53163">
    <property type="entry name" value="HybD-like"/>
    <property type="match status" value="1"/>
</dbReference>
<dbReference type="InterPro" id="IPR000671">
    <property type="entry name" value="Peptidase_A31"/>
</dbReference>